<dbReference type="RefSeq" id="WP_311787961.1">
    <property type="nucleotide sequence ID" value="NZ_JALDYY010000012.1"/>
</dbReference>
<gene>
    <name evidence="1" type="ORF">MRS75_15320</name>
</gene>
<dbReference type="Proteomes" id="UP001161580">
    <property type="component" value="Unassembled WGS sequence"/>
</dbReference>
<proteinExistence type="predicted"/>
<evidence type="ECO:0000313" key="2">
    <source>
        <dbReference type="Proteomes" id="UP001161580"/>
    </source>
</evidence>
<reference evidence="1" key="1">
    <citation type="submission" date="2022-03" db="EMBL/GenBank/DDBJ databases">
        <title>Fererhizobium litorale gen. nov., sp. nov., isolated from sandy sediments of the Sea of Japan seashore.</title>
        <authorList>
            <person name="Romanenko L."/>
            <person name="Kurilenko V."/>
            <person name="Otstavnykh N."/>
            <person name="Svetashev V."/>
            <person name="Tekutyeva L."/>
            <person name="Isaeva M."/>
            <person name="Mikhailov V."/>
        </authorList>
    </citation>
    <scope>NUCLEOTIDE SEQUENCE</scope>
    <source>
        <strain evidence="1">KMM 9576</strain>
    </source>
</reference>
<dbReference type="AlphaFoldDB" id="A0AAE3QHU5"/>
<evidence type="ECO:0000313" key="1">
    <source>
        <dbReference type="EMBL" id="MDI7923449.1"/>
    </source>
</evidence>
<dbReference type="EMBL" id="JALDYZ010000008">
    <property type="protein sequence ID" value="MDI7923449.1"/>
    <property type="molecule type" value="Genomic_DNA"/>
</dbReference>
<name>A0AAE3QHU5_9HYPH</name>
<accession>A0AAE3QHU5</accession>
<comment type="caution">
    <text evidence="1">The sequence shown here is derived from an EMBL/GenBank/DDBJ whole genome shotgun (WGS) entry which is preliminary data.</text>
</comment>
<keyword evidence="2" id="KW-1185">Reference proteome</keyword>
<organism evidence="1 2">
    <name type="scientific">Ferirhizobium litorale</name>
    <dbReference type="NCBI Taxonomy" id="2927786"/>
    <lineage>
        <taxon>Bacteria</taxon>
        <taxon>Pseudomonadati</taxon>
        <taxon>Pseudomonadota</taxon>
        <taxon>Alphaproteobacteria</taxon>
        <taxon>Hyphomicrobiales</taxon>
        <taxon>Rhizobiaceae</taxon>
        <taxon>Ferirhizobium</taxon>
    </lineage>
</organism>
<protein>
    <submittedName>
        <fullName evidence="1">Uncharacterized protein</fullName>
    </submittedName>
</protein>
<sequence length="479" mass="53246">MDGKRMNAPSQYFKGCYRVATPVTLSPSFHDIVSKNVSPEMQALARLEKKDRAAAVSEYIFQSIKRVTVYDAVPTDVCYYGGTKNNVREFEFLEAVLNEFYLKYSQRYFLQQFGKSGILLKDVPAQLVKRLTMEAAQFVETQDVLSGAHIRQLLEYTRTYLSVTMSYHRREHLLPKIAVVANDHSPWQVAFAAAMETNTVPVVYVQHAEVSPAFPALDFTASVLRNAASHATYKAIAPPRGHVFVVSRNLGEVRYADVVRDPGPMATIGIFPTSHFETTALSRVVEQLRQNPSVEEVFVKLHPNGAPLTSEEIGGAQLVESVPDTPFVALVGNSSVVLELLARGVPSFLHFELDEITPDYYGFVRDGIAPRVLPADLSAQFWQTDFYGSSWLQRIARFDPAVLDDGKESRRELAAFLGDLIRNPQGKSFSSRKYVQAMKQFGETILAALPYSKRTKEAWLSAAAPAAKKAAPLPNGAED</sequence>